<evidence type="ECO:0000313" key="2">
    <source>
        <dbReference type="EMBL" id="RIB07968.1"/>
    </source>
</evidence>
<evidence type="ECO:0000313" key="3">
    <source>
        <dbReference type="Proteomes" id="UP000266673"/>
    </source>
</evidence>
<protein>
    <submittedName>
        <fullName evidence="2">Uncharacterized protein</fullName>
    </submittedName>
</protein>
<reference evidence="2 3" key="1">
    <citation type="submission" date="2018-06" db="EMBL/GenBank/DDBJ databases">
        <title>Comparative genomics reveals the genomic features of Rhizophagus irregularis, R. cerebriforme, R. diaphanum and Gigaspora rosea, and their symbiotic lifestyle signature.</title>
        <authorList>
            <person name="Morin E."/>
            <person name="San Clemente H."/>
            <person name="Chen E.C.H."/>
            <person name="De La Providencia I."/>
            <person name="Hainaut M."/>
            <person name="Kuo A."/>
            <person name="Kohler A."/>
            <person name="Murat C."/>
            <person name="Tang N."/>
            <person name="Roy S."/>
            <person name="Loubradou J."/>
            <person name="Henrissat B."/>
            <person name="Grigoriev I.V."/>
            <person name="Corradi N."/>
            <person name="Roux C."/>
            <person name="Martin F.M."/>
        </authorList>
    </citation>
    <scope>NUCLEOTIDE SEQUENCE [LARGE SCALE GENOMIC DNA]</scope>
    <source>
        <strain evidence="2 3">DAOM 194757</strain>
    </source>
</reference>
<keyword evidence="3" id="KW-1185">Reference proteome</keyword>
<feature type="compositionally biased region" description="Basic and acidic residues" evidence="1">
    <location>
        <begin position="1"/>
        <end position="43"/>
    </location>
</feature>
<feature type="region of interest" description="Disordered" evidence="1">
    <location>
        <begin position="1"/>
        <end position="78"/>
    </location>
</feature>
<comment type="caution">
    <text evidence="2">The sequence shown here is derived from an EMBL/GenBank/DDBJ whole genome shotgun (WGS) entry which is preliminary data.</text>
</comment>
<gene>
    <name evidence="2" type="ORF">C2G38_2212899</name>
</gene>
<name>A0A397UFJ8_9GLOM</name>
<accession>A0A397UFJ8</accession>
<organism evidence="2 3">
    <name type="scientific">Gigaspora rosea</name>
    <dbReference type="NCBI Taxonomy" id="44941"/>
    <lineage>
        <taxon>Eukaryota</taxon>
        <taxon>Fungi</taxon>
        <taxon>Fungi incertae sedis</taxon>
        <taxon>Mucoromycota</taxon>
        <taxon>Glomeromycotina</taxon>
        <taxon>Glomeromycetes</taxon>
        <taxon>Diversisporales</taxon>
        <taxon>Gigasporaceae</taxon>
        <taxon>Gigaspora</taxon>
    </lineage>
</organism>
<dbReference type="Proteomes" id="UP000266673">
    <property type="component" value="Unassembled WGS sequence"/>
</dbReference>
<dbReference type="AlphaFoldDB" id="A0A397UFJ8"/>
<sequence length="78" mass="9436">MTKEILQNERKRGMPERKNARYLSFEERQEGKIPKEILQEKKERKSSKKATQEPTKRKNAKYRTPDTYTQKEHQKGEN</sequence>
<dbReference type="EMBL" id="QKWP01001574">
    <property type="protein sequence ID" value="RIB07968.1"/>
    <property type="molecule type" value="Genomic_DNA"/>
</dbReference>
<proteinExistence type="predicted"/>
<evidence type="ECO:0000256" key="1">
    <source>
        <dbReference type="SAM" id="MobiDB-lite"/>
    </source>
</evidence>
<feature type="compositionally biased region" description="Basic and acidic residues" evidence="1">
    <location>
        <begin position="69"/>
        <end position="78"/>
    </location>
</feature>